<dbReference type="InterPro" id="IPR013766">
    <property type="entry name" value="Thioredoxin_domain"/>
</dbReference>
<dbReference type="PROSITE" id="PS51352">
    <property type="entry name" value="THIOREDOXIN_2"/>
    <property type="match status" value="1"/>
</dbReference>
<evidence type="ECO:0000313" key="6">
    <source>
        <dbReference type="Proteomes" id="UP000675664"/>
    </source>
</evidence>
<evidence type="ECO:0000256" key="3">
    <source>
        <dbReference type="ARBA" id="ARBA00037420"/>
    </source>
</evidence>
<feature type="domain" description="Thioredoxin" evidence="4">
    <location>
        <begin position="10"/>
        <end position="166"/>
    </location>
</feature>
<dbReference type="EMBL" id="JAGSND010000007">
    <property type="protein sequence ID" value="MBR0598503.1"/>
    <property type="molecule type" value="Genomic_DNA"/>
</dbReference>
<dbReference type="Gene3D" id="3.40.30.10">
    <property type="entry name" value="Glutaredoxin"/>
    <property type="match status" value="1"/>
</dbReference>
<dbReference type="GO" id="GO:0045454">
    <property type="term" value="P:cell redox homeostasis"/>
    <property type="evidence" value="ECO:0007669"/>
    <property type="project" value="TreeGrafter"/>
</dbReference>
<evidence type="ECO:0000256" key="2">
    <source>
        <dbReference type="ARBA" id="ARBA00023002"/>
    </source>
</evidence>
<reference evidence="5" key="2">
    <citation type="submission" date="2021-04" db="EMBL/GenBank/DDBJ databases">
        <authorList>
            <person name="Liu J."/>
        </authorList>
    </citation>
    <scope>NUCLEOTIDE SEQUENCE</scope>
    <source>
        <strain evidence="5">BAD-6</strain>
    </source>
</reference>
<dbReference type="GO" id="GO:0042744">
    <property type="term" value="P:hydrogen peroxide catabolic process"/>
    <property type="evidence" value="ECO:0007669"/>
    <property type="project" value="TreeGrafter"/>
</dbReference>
<dbReference type="AlphaFoldDB" id="A0A8J7W3I9"/>
<dbReference type="GO" id="GO:0008379">
    <property type="term" value="F:thioredoxin peroxidase activity"/>
    <property type="evidence" value="ECO:0007669"/>
    <property type="project" value="TreeGrafter"/>
</dbReference>
<organism evidence="5 6">
    <name type="scientific">Sinanaerobacter chloroacetimidivorans</name>
    <dbReference type="NCBI Taxonomy" id="2818044"/>
    <lineage>
        <taxon>Bacteria</taxon>
        <taxon>Bacillati</taxon>
        <taxon>Bacillota</taxon>
        <taxon>Clostridia</taxon>
        <taxon>Peptostreptococcales</taxon>
        <taxon>Anaerovoracaceae</taxon>
        <taxon>Sinanaerobacter</taxon>
    </lineage>
</organism>
<comment type="similarity">
    <text evidence="1">Belongs to the peroxiredoxin family. AhpC/Prx1 subfamily.</text>
</comment>
<gene>
    <name evidence="5" type="ORF">KCX82_11490</name>
</gene>
<dbReference type="Proteomes" id="UP000675664">
    <property type="component" value="Unassembled WGS sequence"/>
</dbReference>
<dbReference type="RefSeq" id="WP_227018627.1">
    <property type="nucleotide sequence ID" value="NZ_JAGSND010000007.1"/>
</dbReference>
<dbReference type="InterPro" id="IPR000866">
    <property type="entry name" value="AhpC/TSA"/>
</dbReference>
<dbReference type="PANTHER" id="PTHR10681">
    <property type="entry name" value="THIOREDOXIN PEROXIDASE"/>
    <property type="match status" value="1"/>
</dbReference>
<dbReference type="PANTHER" id="PTHR10681:SF128">
    <property type="entry name" value="THIOREDOXIN-DEPENDENT PEROXIDE REDUCTASE, MITOCHONDRIAL"/>
    <property type="match status" value="1"/>
</dbReference>
<dbReference type="GO" id="GO:0033554">
    <property type="term" value="P:cellular response to stress"/>
    <property type="evidence" value="ECO:0007669"/>
    <property type="project" value="TreeGrafter"/>
</dbReference>
<evidence type="ECO:0000259" key="4">
    <source>
        <dbReference type="PROSITE" id="PS51352"/>
    </source>
</evidence>
<evidence type="ECO:0000256" key="1">
    <source>
        <dbReference type="ARBA" id="ARBA00009796"/>
    </source>
</evidence>
<dbReference type="PIRSF" id="PIRSF000239">
    <property type="entry name" value="AHPC"/>
    <property type="match status" value="1"/>
</dbReference>
<reference evidence="5" key="1">
    <citation type="submission" date="2021-04" db="EMBL/GenBank/DDBJ databases">
        <title>Sinoanaerobacter chloroacetimidivorans sp. nov., an obligate anaerobic bacterium isolated from anaerobic sludge.</title>
        <authorList>
            <person name="Bao Y."/>
        </authorList>
    </citation>
    <scope>NUCLEOTIDE SEQUENCE</scope>
    <source>
        <strain evidence="5">BAD-6</strain>
    </source>
</reference>
<proteinExistence type="inferred from homology"/>
<accession>A0A8J7W3I9</accession>
<dbReference type="InterPro" id="IPR024706">
    <property type="entry name" value="Peroxiredoxin_AhpC-typ"/>
</dbReference>
<dbReference type="InterPro" id="IPR050217">
    <property type="entry name" value="Peroxiredoxin"/>
</dbReference>
<dbReference type="InterPro" id="IPR036249">
    <property type="entry name" value="Thioredoxin-like_sf"/>
</dbReference>
<keyword evidence="2" id="KW-0560">Oxidoreductase</keyword>
<evidence type="ECO:0000313" key="5">
    <source>
        <dbReference type="EMBL" id="MBR0598503.1"/>
    </source>
</evidence>
<dbReference type="GO" id="GO:0005829">
    <property type="term" value="C:cytosol"/>
    <property type="evidence" value="ECO:0007669"/>
    <property type="project" value="TreeGrafter"/>
</dbReference>
<comment type="function">
    <text evidence="3">Thiol-specific peroxidase that catalyzes the reduction of hydrogen peroxide and organic hydroperoxides to water and alcohols, respectively. Plays a role in cell protection against oxidative stress by detoxifying peroxides.</text>
</comment>
<sequence length="178" mass="20434">MKQINVANSMLIGQKAPNFIASAYGNLIRYPEDFSGKWVVLFNLPKDLTPSIIQESNGLTLILDEFENMNTALVGFCIDSIYKYIYCFDSYKQLDGRMKRYADYLPIVEDVDKSIAREFFLISEEKAIESVVIIDSNGIIRSQLNYENPTWGKLFEIKNIIQALQYSDLESTREEDGN</sequence>
<dbReference type="GO" id="GO:0006979">
    <property type="term" value="P:response to oxidative stress"/>
    <property type="evidence" value="ECO:0007669"/>
    <property type="project" value="TreeGrafter"/>
</dbReference>
<protein>
    <submittedName>
        <fullName evidence="5">Redoxin domain-containing protein</fullName>
    </submittedName>
</protein>
<name>A0A8J7W3I9_9FIRM</name>
<keyword evidence="6" id="KW-1185">Reference proteome</keyword>
<dbReference type="Pfam" id="PF00578">
    <property type="entry name" value="AhpC-TSA"/>
    <property type="match status" value="1"/>
</dbReference>
<comment type="caution">
    <text evidence="5">The sequence shown here is derived from an EMBL/GenBank/DDBJ whole genome shotgun (WGS) entry which is preliminary data.</text>
</comment>
<dbReference type="SUPFAM" id="SSF52833">
    <property type="entry name" value="Thioredoxin-like"/>
    <property type="match status" value="1"/>
</dbReference>